<gene>
    <name evidence="2" type="ORF">QBC38DRAFT_477871</name>
</gene>
<keyword evidence="1" id="KW-0732">Signal</keyword>
<dbReference type="EMBL" id="MU865331">
    <property type="protein sequence ID" value="KAK4227452.1"/>
    <property type="molecule type" value="Genomic_DNA"/>
</dbReference>
<dbReference type="Proteomes" id="UP001301958">
    <property type="component" value="Unassembled WGS sequence"/>
</dbReference>
<proteinExistence type="predicted"/>
<sequence>MDGWVCILVLWGFGCGWGLVYEEGCKCVREKREGLLLRIEGFFFGYEGDGKCAGEFCGGGWLLISSLYMHVFDLDVIICISLSNMSLACIFNGSLI</sequence>
<reference evidence="2" key="1">
    <citation type="journal article" date="2023" name="Mol. Phylogenet. Evol.">
        <title>Genome-scale phylogeny and comparative genomics of the fungal order Sordariales.</title>
        <authorList>
            <person name="Hensen N."/>
            <person name="Bonometti L."/>
            <person name="Westerberg I."/>
            <person name="Brannstrom I.O."/>
            <person name="Guillou S."/>
            <person name="Cros-Aarteil S."/>
            <person name="Calhoun S."/>
            <person name="Haridas S."/>
            <person name="Kuo A."/>
            <person name="Mondo S."/>
            <person name="Pangilinan J."/>
            <person name="Riley R."/>
            <person name="LaButti K."/>
            <person name="Andreopoulos B."/>
            <person name="Lipzen A."/>
            <person name="Chen C."/>
            <person name="Yan M."/>
            <person name="Daum C."/>
            <person name="Ng V."/>
            <person name="Clum A."/>
            <person name="Steindorff A."/>
            <person name="Ohm R.A."/>
            <person name="Martin F."/>
            <person name="Silar P."/>
            <person name="Natvig D.O."/>
            <person name="Lalanne C."/>
            <person name="Gautier V."/>
            <person name="Ament-Velasquez S.L."/>
            <person name="Kruys A."/>
            <person name="Hutchinson M.I."/>
            <person name="Powell A.J."/>
            <person name="Barry K."/>
            <person name="Miller A.N."/>
            <person name="Grigoriev I.V."/>
            <person name="Debuchy R."/>
            <person name="Gladieux P."/>
            <person name="Hiltunen Thoren M."/>
            <person name="Johannesson H."/>
        </authorList>
    </citation>
    <scope>NUCLEOTIDE SEQUENCE</scope>
    <source>
        <strain evidence="2">CBS 990.96</strain>
    </source>
</reference>
<feature type="chain" id="PRO_5043041309" evidence="1">
    <location>
        <begin position="19"/>
        <end position="96"/>
    </location>
</feature>
<accession>A0AAN7BQ89</accession>
<protein>
    <submittedName>
        <fullName evidence="2">Uncharacterized protein</fullName>
    </submittedName>
</protein>
<name>A0AAN7BQ89_9PEZI</name>
<comment type="caution">
    <text evidence="2">The sequence shown here is derived from an EMBL/GenBank/DDBJ whole genome shotgun (WGS) entry which is preliminary data.</text>
</comment>
<evidence type="ECO:0000313" key="3">
    <source>
        <dbReference type="Proteomes" id="UP001301958"/>
    </source>
</evidence>
<evidence type="ECO:0000313" key="2">
    <source>
        <dbReference type="EMBL" id="KAK4227452.1"/>
    </source>
</evidence>
<keyword evidence="3" id="KW-1185">Reference proteome</keyword>
<reference evidence="2" key="2">
    <citation type="submission" date="2023-05" db="EMBL/GenBank/DDBJ databases">
        <authorList>
            <consortium name="Lawrence Berkeley National Laboratory"/>
            <person name="Steindorff A."/>
            <person name="Hensen N."/>
            <person name="Bonometti L."/>
            <person name="Westerberg I."/>
            <person name="Brannstrom I.O."/>
            <person name="Guillou S."/>
            <person name="Cros-Aarteil S."/>
            <person name="Calhoun S."/>
            <person name="Haridas S."/>
            <person name="Kuo A."/>
            <person name="Mondo S."/>
            <person name="Pangilinan J."/>
            <person name="Riley R."/>
            <person name="Labutti K."/>
            <person name="Andreopoulos B."/>
            <person name="Lipzen A."/>
            <person name="Chen C."/>
            <person name="Yanf M."/>
            <person name="Daum C."/>
            <person name="Ng V."/>
            <person name="Clum A."/>
            <person name="Ohm R."/>
            <person name="Martin F."/>
            <person name="Silar P."/>
            <person name="Natvig D."/>
            <person name="Lalanne C."/>
            <person name="Gautier V."/>
            <person name="Ament-Velasquez S.L."/>
            <person name="Kruys A."/>
            <person name="Hutchinson M.I."/>
            <person name="Powell A.J."/>
            <person name="Barry K."/>
            <person name="Miller A.N."/>
            <person name="Grigoriev I.V."/>
            <person name="Debuchy R."/>
            <person name="Gladieux P."/>
            <person name="Thoren M.H."/>
            <person name="Johannesson H."/>
        </authorList>
    </citation>
    <scope>NUCLEOTIDE SEQUENCE</scope>
    <source>
        <strain evidence="2">CBS 990.96</strain>
    </source>
</reference>
<feature type="signal peptide" evidence="1">
    <location>
        <begin position="1"/>
        <end position="18"/>
    </location>
</feature>
<evidence type="ECO:0000256" key="1">
    <source>
        <dbReference type="SAM" id="SignalP"/>
    </source>
</evidence>
<dbReference type="AlphaFoldDB" id="A0AAN7BQ89"/>
<organism evidence="2 3">
    <name type="scientific">Podospora fimiseda</name>
    <dbReference type="NCBI Taxonomy" id="252190"/>
    <lineage>
        <taxon>Eukaryota</taxon>
        <taxon>Fungi</taxon>
        <taxon>Dikarya</taxon>
        <taxon>Ascomycota</taxon>
        <taxon>Pezizomycotina</taxon>
        <taxon>Sordariomycetes</taxon>
        <taxon>Sordariomycetidae</taxon>
        <taxon>Sordariales</taxon>
        <taxon>Podosporaceae</taxon>
        <taxon>Podospora</taxon>
    </lineage>
</organism>